<dbReference type="SUPFAM" id="SSF51011">
    <property type="entry name" value="Glycosyl hydrolase domain"/>
    <property type="match status" value="1"/>
</dbReference>
<dbReference type="RefSeq" id="WP_188701332.1">
    <property type="nucleotide sequence ID" value="NZ_BMLX01000001.1"/>
</dbReference>
<dbReference type="Gene3D" id="3.90.400.10">
    <property type="entry name" value="Oligo-1,6-glucosidase, Domain 2"/>
    <property type="match status" value="1"/>
</dbReference>
<dbReference type="CDD" id="cd11330">
    <property type="entry name" value="AmyAc_OligoGlu"/>
    <property type="match status" value="1"/>
</dbReference>
<evidence type="ECO:0000259" key="2">
    <source>
        <dbReference type="SMART" id="SM00642"/>
    </source>
</evidence>
<dbReference type="EMBL" id="BMLX01000001">
    <property type="protein sequence ID" value="GGP17786.1"/>
    <property type="molecule type" value="Genomic_DNA"/>
</dbReference>
<sequence length="544" mass="61330">MSQPQTPANWWRGAVIYQVYPRSFQDSNGDGIGDLPGVTQRLDHIASLGAQAVWLSPFFTSPMLDFGYDVSDYCDVDPIFGTLADFDKLVARAHSLGLKVLIDLVLSHTSDQHPWFKESRSSRDNAKKDWYVWAESKEDGTPPNNWLSIFGGSAWQWDTRRQQYYMHNFLTSQPDLNFHTPAVQDALLDVAKFWLDRGVDGFRLDTVNFYVHDQQLRDNPPMPRGNISNTAPMVNPYTRQQHVHDKTQPENLLFLQKLRALCDKYDDITTIGEIGDDHQYQTLAQYTEGNNRLHMAYVFALLTEMCEPKYLHGVLAEYLRDAGNAYVCWSLGNHDVPRLVTRWAALGGDERQRANILGAFLMSLPGAVCIYEGEELGLTDVDVPFELMQDPYGITMWPEFKGRDGCRTPMPWDHSAHLGFTTGKPWLPLGEAHGNKTVADQETDVGSVMNDYRRFIAWRKTQAGLQFGNLKLLDAHDQVVAFVRQHGDQSTLCAFNLSDKPATYTLPAGVQGNDIGGHDFNGHLGNGRIELAPLQVCFARVTGV</sequence>
<organism evidence="3 4">
    <name type="scientific">Silvimonas iriomotensis</name>
    <dbReference type="NCBI Taxonomy" id="449662"/>
    <lineage>
        <taxon>Bacteria</taxon>
        <taxon>Pseudomonadati</taxon>
        <taxon>Pseudomonadota</taxon>
        <taxon>Betaproteobacteria</taxon>
        <taxon>Neisseriales</taxon>
        <taxon>Chitinibacteraceae</taxon>
        <taxon>Silvimonas</taxon>
    </lineage>
</organism>
<keyword evidence="4" id="KW-1185">Reference proteome</keyword>
<dbReference type="PANTHER" id="PTHR10357:SF179">
    <property type="entry name" value="NEUTRAL AND BASIC AMINO ACID TRANSPORT PROTEIN RBAT"/>
    <property type="match status" value="1"/>
</dbReference>
<evidence type="ECO:0000256" key="1">
    <source>
        <dbReference type="ARBA" id="ARBA00008061"/>
    </source>
</evidence>
<protein>
    <submittedName>
        <fullName evidence="3">Alpha-glucosidase</fullName>
    </submittedName>
</protein>
<dbReference type="SUPFAM" id="SSF51445">
    <property type="entry name" value="(Trans)glycosidases"/>
    <property type="match status" value="1"/>
</dbReference>
<dbReference type="InterPro" id="IPR045857">
    <property type="entry name" value="O16G_dom_2"/>
</dbReference>
<gene>
    <name evidence="3" type="primary">aglA</name>
    <name evidence="3" type="ORF">GCM10010970_01540</name>
</gene>
<dbReference type="Pfam" id="PF16657">
    <property type="entry name" value="Malt_amylase_C"/>
    <property type="match status" value="1"/>
</dbReference>
<dbReference type="SMART" id="SM00642">
    <property type="entry name" value="Aamy"/>
    <property type="match status" value="1"/>
</dbReference>
<dbReference type="Gene3D" id="2.60.40.1180">
    <property type="entry name" value="Golgi alpha-mannosidase II"/>
    <property type="match status" value="1"/>
</dbReference>
<dbReference type="InterPro" id="IPR032091">
    <property type="entry name" value="Malt_amylase-like_C"/>
</dbReference>
<dbReference type="Gene3D" id="3.20.20.80">
    <property type="entry name" value="Glycosidases"/>
    <property type="match status" value="1"/>
</dbReference>
<dbReference type="InterPro" id="IPR017853">
    <property type="entry name" value="GH"/>
</dbReference>
<dbReference type="Pfam" id="PF00128">
    <property type="entry name" value="Alpha-amylase"/>
    <property type="match status" value="1"/>
</dbReference>
<reference evidence="4" key="1">
    <citation type="journal article" date="2019" name="Int. J. Syst. Evol. Microbiol.">
        <title>The Global Catalogue of Microorganisms (GCM) 10K type strain sequencing project: providing services to taxonomists for standard genome sequencing and annotation.</title>
        <authorList>
            <consortium name="The Broad Institute Genomics Platform"/>
            <consortium name="The Broad Institute Genome Sequencing Center for Infectious Disease"/>
            <person name="Wu L."/>
            <person name="Ma J."/>
        </authorList>
    </citation>
    <scope>NUCLEOTIDE SEQUENCE [LARGE SCALE GENOMIC DNA]</scope>
    <source>
        <strain evidence="4">CGMCC 1.8859</strain>
    </source>
</reference>
<dbReference type="PANTHER" id="PTHR10357">
    <property type="entry name" value="ALPHA-AMYLASE FAMILY MEMBER"/>
    <property type="match status" value="1"/>
</dbReference>
<dbReference type="InterPro" id="IPR006047">
    <property type="entry name" value="GH13_cat_dom"/>
</dbReference>
<feature type="domain" description="Glycosyl hydrolase family 13 catalytic" evidence="2">
    <location>
        <begin position="18"/>
        <end position="407"/>
    </location>
</feature>
<comment type="similarity">
    <text evidence="1">Belongs to the glycosyl hydrolase 13 family.</text>
</comment>
<proteinExistence type="inferred from homology"/>
<comment type="caution">
    <text evidence="3">The sequence shown here is derived from an EMBL/GenBank/DDBJ whole genome shotgun (WGS) entry which is preliminary data.</text>
</comment>
<evidence type="ECO:0000313" key="3">
    <source>
        <dbReference type="EMBL" id="GGP17786.1"/>
    </source>
</evidence>
<dbReference type="Proteomes" id="UP000637267">
    <property type="component" value="Unassembled WGS sequence"/>
</dbReference>
<name>A0ABQ2P4C4_9NEIS</name>
<accession>A0ABQ2P4C4</accession>
<evidence type="ECO:0000313" key="4">
    <source>
        <dbReference type="Proteomes" id="UP000637267"/>
    </source>
</evidence>
<dbReference type="InterPro" id="IPR013780">
    <property type="entry name" value="Glyco_hydro_b"/>
</dbReference>